<dbReference type="Gene3D" id="3.80.10.10">
    <property type="entry name" value="Ribonuclease Inhibitor"/>
    <property type="match status" value="3"/>
</dbReference>
<dbReference type="AlphaFoldDB" id="A0A8H4AEM5"/>
<dbReference type="InterPro" id="IPR032675">
    <property type="entry name" value="LRR_dom_sf"/>
</dbReference>
<comment type="caution">
    <text evidence="2">The sequence shown here is derived from an EMBL/GenBank/DDBJ whole genome shotgun (WGS) entry which is preliminary data.</text>
</comment>
<dbReference type="Proteomes" id="UP000439903">
    <property type="component" value="Unassembled WGS sequence"/>
</dbReference>
<dbReference type="Pfam" id="PF13516">
    <property type="entry name" value="LRR_6"/>
    <property type="match status" value="4"/>
</dbReference>
<sequence>MLSLPNECSLEIFNYLQFETLFSCLLVNRQWFRFIAPILWSEPLNHFSDARIISIYLSLLNAEEQASLIPFEIILPNRPKPLINYANFIVSYKDFNYDNPIKNWIANEGRGTPESTNYDDDYEDYDDNNYIVQIIKCSLIAMLIRTSKRLKFVTFHGHDYGIFAKNLIEAIYRNTTINDICLDDVDLGSDDVKAITDALFKNTTLESLNNELGAEGMELLAVALCKNTSLATLELSKNQLGIEGGKALANALCNNISLKSLIVVDNEFGLEGIEKLAKSLCVNSTLTTLTIHYNLINVDGGKALAQALITNTSLTSLDISICPLDGEDVIKEIAKALHKNVTLTSMTIYYEDDSEFGDIDGSVFDKVDDMLEKIKKKIRKDIQIDLQYES</sequence>
<dbReference type="InterPro" id="IPR001611">
    <property type="entry name" value="Leu-rich_rpt"/>
</dbReference>
<dbReference type="SUPFAM" id="SSF52047">
    <property type="entry name" value="RNI-like"/>
    <property type="match status" value="1"/>
</dbReference>
<dbReference type="PANTHER" id="PTHR24114">
    <property type="entry name" value="LEUCINE RICH REPEAT FAMILY PROTEIN"/>
    <property type="match status" value="1"/>
</dbReference>
<gene>
    <name evidence="2" type="ORF">F8M41_022743</name>
</gene>
<evidence type="ECO:0000313" key="2">
    <source>
        <dbReference type="EMBL" id="KAF0485910.1"/>
    </source>
</evidence>
<proteinExistence type="predicted"/>
<dbReference type="SUPFAM" id="SSF81383">
    <property type="entry name" value="F-box domain"/>
    <property type="match status" value="1"/>
</dbReference>
<dbReference type="InterPro" id="IPR036047">
    <property type="entry name" value="F-box-like_dom_sf"/>
</dbReference>
<dbReference type="SMART" id="SM00368">
    <property type="entry name" value="LRR_RI"/>
    <property type="match status" value="5"/>
</dbReference>
<dbReference type="OrthoDB" id="120976at2759"/>
<accession>A0A8H4AEM5</accession>
<name>A0A8H4AEM5_GIGMA</name>
<protein>
    <submittedName>
        <fullName evidence="2">RNI-like protein</fullName>
    </submittedName>
</protein>
<dbReference type="PROSITE" id="PS50181">
    <property type="entry name" value="FBOX"/>
    <property type="match status" value="1"/>
</dbReference>
<dbReference type="PANTHER" id="PTHR24114:SF2">
    <property type="entry name" value="F-BOX DOMAIN-CONTAINING PROTEIN-RELATED"/>
    <property type="match status" value="1"/>
</dbReference>
<dbReference type="InterPro" id="IPR001810">
    <property type="entry name" value="F-box_dom"/>
</dbReference>
<dbReference type="Gene3D" id="1.20.1280.50">
    <property type="match status" value="1"/>
</dbReference>
<dbReference type="EMBL" id="WTPW01000715">
    <property type="protein sequence ID" value="KAF0485910.1"/>
    <property type="molecule type" value="Genomic_DNA"/>
</dbReference>
<evidence type="ECO:0000259" key="1">
    <source>
        <dbReference type="PROSITE" id="PS50181"/>
    </source>
</evidence>
<dbReference type="InterPro" id="IPR052394">
    <property type="entry name" value="LRR-containing"/>
</dbReference>
<keyword evidence="3" id="KW-1185">Reference proteome</keyword>
<organism evidence="2 3">
    <name type="scientific">Gigaspora margarita</name>
    <dbReference type="NCBI Taxonomy" id="4874"/>
    <lineage>
        <taxon>Eukaryota</taxon>
        <taxon>Fungi</taxon>
        <taxon>Fungi incertae sedis</taxon>
        <taxon>Mucoromycota</taxon>
        <taxon>Glomeromycotina</taxon>
        <taxon>Glomeromycetes</taxon>
        <taxon>Diversisporales</taxon>
        <taxon>Gigasporaceae</taxon>
        <taxon>Gigaspora</taxon>
    </lineage>
</organism>
<reference evidence="2 3" key="1">
    <citation type="journal article" date="2019" name="Environ. Microbiol.">
        <title>At the nexus of three kingdoms: the genome of the mycorrhizal fungus Gigaspora margarita provides insights into plant, endobacterial and fungal interactions.</title>
        <authorList>
            <person name="Venice F."/>
            <person name="Ghignone S."/>
            <person name="Salvioli di Fossalunga A."/>
            <person name="Amselem J."/>
            <person name="Novero M."/>
            <person name="Xianan X."/>
            <person name="Sedzielewska Toro K."/>
            <person name="Morin E."/>
            <person name="Lipzen A."/>
            <person name="Grigoriev I.V."/>
            <person name="Henrissat B."/>
            <person name="Martin F.M."/>
            <person name="Bonfante P."/>
        </authorList>
    </citation>
    <scope>NUCLEOTIDE SEQUENCE [LARGE SCALE GENOMIC DNA]</scope>
    <source>
        <strain evidence="2 3">BEG34</strain>
    </source>
</reference>
<feature type="domain" description="F-box" evidence="1">
    <location>
        <begin position="1"/>
        <end position="43"/>
    </location>
</feature>
<dbReference type="Pfam" id="PF12937">
    <property type="entry name" value="F-box-like"/>
    <property type="match status" value="1"/>
</dbReference>
<evidence type="ECO:0000313" key="3">
    <source>
        <dbReference type="Proteomes" id="UP000439903"/>
    </source>
</evidence>